<proteinExistence type="predicted"/>
<evidence type="ECO:0000313" key="4">
    <source>
        <dbReference type="Proteomes" id="UP000004994"/>
    </source>
</evidence>
<dbReference type="Gramene" id="Solyc04g010155.1.1">
    <property type="protein sequence ID" value="Solyc04g010155.1.1"/>
    <property type="gene ID" value="Solyc04g010155.1"/>
</dbReference>
<name>A0A3Q7G0G2_SOLLC</name>
<evidence type="ECO:0008006" key="5">
    <source>
        <dbReference type="Google" id="ProtNLM"/>
    </source>
</evidence>
<evidence type="ECO:0000256" key="2">
    <source>
        <dbReference type="SAM" id="SignalP"/>
    </source>
</evidence>
<feature type="chain" id="PRO_5018785594" description="Btz domain-containing protein" evidence="2">
    <location>
        <begin position="18"/>
        <end position="652"/>
    </location>
</feature>
<feature type="region of interest" description="Disordered" evidence="1">
    <location>
        <begin position="510"/>
        <end position="652"/>
    </location>
</feature>
<organism evidence="3">
    <name type="scientific">Solanum lycopersicum</name>
    <name type="common">Tomato</name>
    <name type="synonym">Lycopersicon esculentum</name>
    <dbReference type="NCBI Taxonomy" id="4081"/>
    <lineage>
        <taxon>Eukaryota</taxon>
        <taxon>Viridiplantae</taxon>
        <taxon>Streptophyta</taxon>
        <taxon>Embryophyta</taxon>
        <taxon>Tracheophyta</taxon>
        <taxon>Spermatophyta</taxon>
        <taxon>Magnoliopsida</taxon>
        <taxon>eudicotyledons</taxon>
        <taxon>Gunneridae</taxon>
        <taxon>Pentapetalae</taxon>
        <taxon>asterids</taxon>
        <taxon>lamiids</taxon>
        <taxon>Solanales</taxon>
        <taxon>Solanaceae</taxon>
        <taxon>Solanoideae</taxon>
        <taxon>Solaneae</taxon>
        <taxon>Solanum</taxon>
        <taxon>Solanum subgen. Lycopersicon</taxon>
    </lineage>
</organism>
<feature type="signal peptide" evidence="2">
    <location>
        <begin position="1"/>
        <end position="17"/>
    </location>
</feature>
<keyword evidence="4" id="KW-1185">Reference proteome</keyword>
<dbReference type="PANTHER" id="PTHR34536">
    <property type="entry name" value="DENTIN SIALOPHOSPHOPROTEIN-LIKE PROTEIN"/>
    <property type="match status" value="1"/>
</dbReference>
<sequence length="652" mass="74082">MLTTLAFIMYLQPGALARQSNNSSSVLPCKKRWYSLLYPRAPIHASRNVEDLVKPALAKKLAGREALGTEKVSVKKKVVPKQGESHSKLELPADSGHSDKGKHVVGASEQEFNFPISSIHPSLRHKSANVICVSLGSTFRGFDLSVLQSKSEPVEEALLQANEVDIAAKELNVCSDKVEASVPASMNEDHKVYKKTQDTYNLVASGEGSANDGEKITKSVGTERLGCVGQDEECEEGEIREYMMQSIVEDRMTKGIDSGKNSEPSSKNVHSSLCFTNAESHEDFVKACDEKAEKDLQNVAVFRPETGRPLPSRSGRERYSYMEEEIFHLQRNRDEIYGYGPKFVRDRFQDRSFGSSRGDFMHGRGRGWGRGRYSGPDFERFGGVADYPFRHKRTAPAWESADERNDYDGAAFGTNRRRKPLNDDLPSLRHPPARRQSPNGREDAAMMGTQRFRRAPSNISPRRGTDKDGFAYVGIRHGEKFDRHFPADRNEQSMYDGSDSHLAQGDTEFTAMQRGGLPRMRSKSPIRSRTWSHPPRRLTEELYGRQHRSPVKYREDRTRPSSRTSFTEEAIAPQRRDRPSYSAHRQSDRWDMDGVQEYGNPRSHYNRGSAPDRERADGERQMRNVKEQEGGGNRRRRHEEEFDGSRLKKRRF</sequence>
<reference evidence="3" key="1">
    <citation type="journal article" date="2012" name="Nature">
        <title>The tomato genome sequence provides insights into fleshy fruit evolution.</title>
        <authorList>
            <consortium name="Tomato Genome Consortium"/>
        </authorList>
    </citation>
    <scope>NUCLEOTIDE SEQUENCE [LARGE SCALE GENOMIC DNA]</scope>
    <source>
        <strain evidence="3">cv. Heinz 1706</strain>
    </source>
</reference>
<reference evidence="3" key="2">
    <citation type="submission" date="2019-01" db="UniProtKB">
        <authorList>
            <consortium name="EnsemblPlants"/>
        </authorList>
    </citation>
    <scope>IDENTIFICATION</scope>
    <source>
        <strain evidence="3">cv. Heinz 1706</strain>
    </source>
</reference>
<feature type="compositionally biased region" description="Basic and acidic residues" evidence="1">
    <location>
        <begin position="574"/>
        <end position="592"/>
    </location>
</feature>
<dbReference type="Proteomes" id="UP000004994">
    <property type="component" value="Chromosome 4"/>
</dbReference>
<evidence type="ECO:0000256" key="1">
    <source>
        <dbReference type="SAM" id="MobiDB-lite"/>
    </source>
</evidence>
<accession>A0A3Q7G0G2</accession>
<gene>
    <name evidence="3" type="primary">LOC104646705</name>
</gene>
<dbReference type="OMA" id="FWESANE"/>
<feature type="compositionally biased region" description="Basic and acidic residues" evidence="1">
    <location>
        <begin position="83"/>
        <end position="102"/>
    </location>
</feature>
<feature type="region of interest" description="Disordered" evidence="1">
    <location>
        <begin position="73"/>
        <end position="102"/>
    </location>
</feature>
<dbReference type="PANTHER" id="PTHR34536:SF12">
    <property type="entry name" value="BTZ DOMAIN-CONTAINING PROTEIN"/>
    <property type="match status" value="1"/>
</dbReference>
<protein>
    <recommendedName>
        <fullName evidence="5">Btz domain-containing protein</fullName>
    </recommendedName>
</protein>
<feature type="region of interest" description="Disordered" evidence="1">
    <location>
        <begin position="399"/>
        <end position="445"/>
    </location>
</feature>
<feature type="compositionally biased region" description="Basic and acidic residues" evidence="1">
    <location>
        <begin position="610"/>
        <end position="629"/>
    </location>
</feature>
<keyword evidence="2" id="KW-0732">Signal</keyword>
<evidence type="ECO:0000313" key="3">
    <source>
        <dbReference type="EnsemblPlants" id="Solyc04g010155.1.1"/>
    </source>
</evidence>
<dbReference type="InParanoid" id="A0A3Q7G0G2"/>
<dbReference type="AlphaFoldDB" id="A0A3Q7G0G2"/>
<dbReference type="EnsemblPlants" id="Solyc04g010155.1.1">
    <property type="protein sequence ID" value="Solyc04g010155.1.1"/>
    <property type="gene ID" value="Solyc04g010155.1"/>
</dbReference>